<keyword evidence="4" id="KW-0498">Mitosis</keyword>
<dbReference type="KEGG" id="cvn:111129467"/>
<feature type="domain" description="Anaphase-promoting complex subunit 1 N-terminal" evidence="8">
    <location>
        <begin position="68"/>
        <end position="198"/>
    </location>
</feature>
<feature type="domain" description="Anaphase-promoting complex subunit 1 middle" evidence="10">
    <location>
        <begin position="664"/>
        <end position="980"/>
    </location>
</feature>
<proteinExistence type="inferred from homology"/>
<feature type="domain" description="Anaphase-promoting complex subunit 1 C-terminal" evidence="9">
    <location>
        <begin position="1737"/>
        <end position="1891"/>
    </location>
</feature>
<keyword evidence="7" id="KW-1133">Transmembrane helix</keyword>
<feature type="coiled-coil region" evidence="6">
    <location>
        <begin position="1839"/>
        <end position="1866"/>
    </location>
</feature>
<dbReference type="GO" id="GO:0005680">
    <property type="term" value="C:anaphase-promoting complex"/>
    <property type="evidence" value="ECO:0007669"/>
    <property type="project" value="InterPro"/>
</dbReference>
<reference evidence="13" key="1">
    <citation type="submission" date="2025-08" db="UniProtKB">
        <authorList>
            <consortium name="RefSeq"/>
        </authorList>
    </citation>
    <scope>IDENTIFICATION</scope>
    <source>
        <tissue evidence="13">Whole sample</tissue>
    </source>
</reference>
<dbReference type="GO" id="GO:0031145">
    <property type="term" value="P:anaphase-promoting complex-dependent catabolic process"/>
    <property type="evidence" value="ECO:0007669"/>
    <property type="project" value="TreeGrafter"/>
</dbReference>
<dbReference type="Proteomes" id="UP000694844">
    <property type="component" value="Chromosome 4"/>
</dbReference>
<feature type="transmembrane region" description="Helical" evidence="7">
    <location>
        <begin position="1548"/>
        <end position="1569"/>
    </location>
</feature>
<evidence type="ECO:0000259" key="8">
    <source>
        <dbReference type="Pfam" id="PF12859"/>
    </source>
</evidence>
<dbReference type="GO" id="GO:0070979">
    <property type="term" value="P:protein K11-linked ubiquitination"/>
    <property type="evidence" value="ECO:0007669"/>
    <property type="project" value="TreeGrafter"/>
</dbReference>
<dbReference type="GO" id="GO:0007091">
    <property type="term" value="P:metaphase/anaphase transition of mitotic cell cycle"/>
    <property type="evidence" value="ECO:0007669"/>
    <property type="project" value="TreeGrafter"/>
</dbReference>
<dbReference type="OrthoDB" id="26401at2759"/>
<evidence type="ECO:0000256" key="3">
    <source>
        <dbReference type="ARBA" id="ARBA00022737"/>
    </source>
</evidence>
<dbReference type="InterPro" id="IPR011989">
    <property type="entry name" value="ARM-like"/>
</dbReference>
<dbReference type="InterPro" id="IPR046794">
    <property type="entry name" value="Apc1_MidN"/>
</dbReference>
<protein>
    <submittedName>
        <fullName evidence="13">Anaphase-promoting complex subunit 1-like</fullName>
    </submittedName>
</protein>
<dbReference type="GO" id="GO:0060090">
    <property type="term" value="F:molecular adaptor activity"/>
    <property type="evidence" value="ECO:0007669"/>
    <property type="project" value="TreeGrafter"/>
</dbReference>
<dbReference type="GeneID" id="111129467"/>
<evidence type="ECO:0000256" key="4">
    <source>
        <dbReference type="ARBA" id="ARBA00022776"/>
    </source>
</evidence>
<dbReference type="InterPro" id="IPR049255">
    <property type="entry name" value="Apc1_N"/>
</dbReference>
<evidence type="ECO:0000259" key="9">
    <source>
        <dbReference type="Pfam" id="PF18122"/>
    </source>
</evidence>
<organism evidence="12 13">
    <name type="scientific">Crassostrea virginica</name>
    <name type="common">Eastern oyster</name>
    <dbReference type="NCBI Taxonomy" id="6565"/>
    <lineage>
        <taxon>Eukaryota</taxon>
        <taxon>Metazoa</taxon>
        <taxon>Spiralia</taxon>
        <taxon>Lophotrochozoa</taxon>
        <taxon>Mollusca</taxon>
        <taxon>Bivalvia</taxon>
        <taxon>Autobranchia</taxon>
        <taxon>Pteriomorphia</taxon>
        <taxon>Ostreida</taxon>
        <taxon>Ostreoidea</taxon>
        <taxon>Ostreidae</taxon>
        <taxon>Crassostrea</taxon>
    </lineage>
</organism>
<dbReference type="Gene3D" id="1.25.10.10">
    <property type="entry name" value="Leucine-rich Repeat Variant"/>
    <property type="match status" value="2"/>
</dbReference>
<dbReference type="Pfam" id="PF20518">
    <property type="entry name" value="Apc1_MidN"/>
    <property type="match status" value="1"/>
</dbReference>
<dbReference type="RefSeq" id="XP_022331568.1">
    <property type="nucleotide sequence ID" value="XM_022475860.1"/>
</dbReference>
<feature type="domain" description="Anaphase-promoting complex subunit 1 beta-sandwich" evidence="11">
    <location>
        <begin position="1618"/>
        <end position="1703"/>
    </location>
</feature>
<keyword evidence="12" id="KW-1185">Reference proteome</keyword>
<evidence type="ECO:0000313" key="13">
    <source>
        <dbReference type="RefSeq" id="XP_022331568.1"/>
    </source>
</evidence>
<dbReference type="Pfam" id="PF12859">
    <property type="entry name" value="ANAPC1"/>
    <property type="match status" value="1"/>
</dbReference>
<keyword evidence="5" id="KW-0131">Cell cycle</keyword>
<evidence type="ECO:0000256" key="7">
    <source>
        <dbReference type="SAM" id="Phobius"/>
    </source>
</evidence>
<evidence type="ECO:0000313" key="12">
    <source>
        <dbReference type="Proteomes" id="UP000694844"/>
    </source>
</evidence>
<dbReference type="InterPro" id="IPR024990">
    <property type="entry name" value="Apc1"/>
</dbReference>
<gene>
    <name evidence="13" type="primary">LOC111129467</name>
</gene>
<evidence type="ECO:0000256" key="6">
    <source>
        <dbReference type="SAM" id="Coils"/>
    </source>
</evidence>
<evidence type="ECO:0000256" key="2">
    <source>
        <dbReference type="ARBA" id="ARBA00022618"/>
    </source>
</evidence>
<dbReference type="Pfam" id="PF21282">
    <property type="entry name" value="APC1_3rd"/>
    <property type="match status" value="1"/>
</dbReference>
<comment type="similarity">
    <text evidence="1">Belongs to the APC1 family.</text>
</comment>
<feature type="transmembrane region" description="Helical" evidence="7">
    <location>
        <begin position="1513"/>
        <end position="1536"/>
    </location>
</feature>
<name>A0A8B8DV87_CRAVI</name>
<dbReference type="FunFam" id="1.25.10.10:FF:000302">
    <property type="entry name" value="Anaphase-promoting complex subunit 1"/>
    <property type="match status" value="1"/>
</dbReference>
<evidence type="ECO:0000259" key="10">
    <source>
        <dbReference type="Pfam" id="PF20518"/>
    </source>
</evidence>
<keyword evidence="2" id="KW-0132">Cell division</keyword>
<dbReference type="InterPro" id="IPR048971">
    <property type="entry name" value="Apc1_3rd"/>
</dbReference>
<keyword evidence="3" id="KW-0677">Repeat</keyword>
<sequence>MISACETQEFIPFGRRYIEKHPGIFQLQVQNHISTENGVPLVKSLRDISITDSKKPKEQWSFKRQNKSTSNEEEGCDEELYVNGNTVIWSNGGQGGTQQVLKTFTMDTPVLQALWFDFILPTTETVPDVSGSLDIEGELQTGVCVVELGSVSCFCQSGKEYSMALPFQIASVWKMKNGLLFERAVSAAESNSSKRNFPNQTTVFSMLHCLDEVAPVIMRTNTSSGVKVSYMTDTSLHIVYTSVEPSLALIYDSQLGVHSAWRIQKAKIDDCSLVCGTLDNSLYHPVPGTPLHNQSSSSSRFFGNVSSQTPSISPLRNFSGRLSSPGPGLLHLPQPISPVITNVAASRSQSPAVPSSSFHRFHSPSPSLGRHSGNYFRTPPVCSNNVSLINESFTEWVEPLRPELCFEHMWTEPAPAIRDGSLGKSSKVFKMKDLCGQQYLCYLITYRQQLRCVKFEESNDLSQLIFGTVSVIPAKDALPIEGLNLLVILDPNGVLFIYSGVTKLNRLHVSTLPLGSGSLSMLKPVTPMTSPQRGGIFTSSRPPSAMDQAGFDEEITRLSPVQTDLEDSSHFDEFPTPTSYIQGLRDNVGTRFTIELINGSMCRAMLPQASLSPGIEKSLQSLKHMLPRDVAITVLGKWYVARNSPGGLGNQSEWTQFTKTLLGLMGYDTSRLALTIQDDVDISISPSIVAKKPKQSDQGSEDDFDTLIGSDHHKLMKSSIESCLGFRCFVTPEQACKHSFPASINTSSILFMHIPAVFAALQLTFEELQLNKTLSKEVESLVPILYQIAMDLRRTNYVDYYCRKFPSLFNSRSEEPSQIKEEHLTKLQYPGIFFDTVLSVDRWVNLALKEGECGQFPYIPGVCNLTKSLISLYAVLVKQSMTTEQAVDRCLKKLAPAGHRGGPISDLSLSRSFSVTVPTNSVQERMVLIMTDLGMTLEDLECLPIGLSLPLREAIFHCRYNPPSDWPEEPYVLIGRQDLAQLLSMGKRKIVSSPRTHVSKPYPRTEGSQYEEDGMEHLDQELLQLRFSEDLRVSEARRLLQSSRPARIALTQRPEVSDHDFIEEQERHLYNICIRTMALPVGRGLFTLCTYHPLPTEPLPIPKLCLQGRAPPRNATVDLTHIDTPANMNSWPQFHNGVAAGLRMADFSQIDSTWILYNKPKGNELTNEYAGFLMALGLNEHLIHLHSLNVHDYLSKGSEMTTVGLLLGLAAAKRGTMDFATTRILSIHVAAFLPPTSTELNVPHNVQVAAILGIGLVYQGTAHRHTSEVLLSEIGRPPGPELDNCTDRESYSLAAGLALGLVMFGKGNEVIGTSDLGMADTLCHYMTGGHKRPLIGSNKERYKAPSYQIREGDNINVDVTSPGATLALGMLYFRTNNSAVIDWLRVPDTQFMLDQVRPDFLMLRTISRGLVSWDYVVPSFEWIKSLIPQILQEKAFERKQGEGDDIMVDYETMSQSYCNVVAGGCLVIGLKFAGTANQMAFGTLMKSIKLALTIMSSQSHVEQTGRGVLENCMVTILLSLAMVMAGSGNLEVLRLCRMLRSRIGPPHNIFVTYGSHMAISMAVGLLFIGGGRYSLSTTPEAIGIMLCAFFPKFPFHSNDNRYHLQAFRHLYVLATEPRVVLPRDVDSGEPCYVPLEITFKDTEDYTGEVFKTSAPTLLPQLDKIKEVKILGPRYWPITFQIDKNWNTLQLLLKRNGVLFVKQRAGYLSYVLDPKGYRSVLAKSLTSDHSSHTSVQPDVIKAFTTDPVISSMADYFLMGKDDCQRNRTLQKLSSILYSCVTQEKPEVISTHLTLDQVLNQSDFSLSHPGIQQLKNIFAYYYSSFNLRNSGNKSATQLLQMEFLLALKSQLEDKLDKWQEANMEAIVKYLQTNDIKQCNVVMLSAYIAWYDIPTPEEISKIIVEGGPTLPGLCSILPQLPVKTVMQILTAWQAAV</sequence>
<dbReference type="InterPro" id="IPR041221">
    <property type="entry name" value="APC1_C"/>
</dbReference>
<keyword evidence="7" id="KW-0472">Membrane</keyword>
<evidence type="ECO:0000259" key="11">
    <source>
        <dbReference type="Pfam" id="PF21282"/>
    </source>
</evidence>
<dbReference type="PANTHER" id="PTHR12827:SF3">
    <property type="entry name" value="ANAPHASE-PROMOTING COMPLEX SUBUNIT 1"/>
    <property type="match status" value="1"/>
</dbReference>
<keyword evidence="6" id="KW-0175">Coiled coil</keyword>
<evidence type="ECO:0000256" key="5">
    <source>
        <dbReference type="ARBA" id="ARBA00023306"/>
    </source>
</evidence>
<dbReference type="PANTHER" id="PTHR12827">
    <property type="entry name" value="MEIOTIC CHECKPOINT REGULATOR TSG24 FAMILY MEMBER"/>
    <property type="match status" value="1"/>
</dbReference>
<keyword evidence="7" id="KW-0812">Transmembrane</keyword>
<dbReference type="GO" id="GO:0051301">
    <property type="term" value="P:cell division"/>
    <property type="evidence" value="ECO:0007669"/>
    <property type="project" value="UniProtKB-KW"/>
</dbReference>
<accession>A0A8B8DV87</accession>
<evidence type="ECO:0000256" key="1">
    <source>
        <dbReference type="ARBA" id="ARBA00010547"/>
    </source>
</evidence>
<dbReference type="Pfam" id="PF18122">
    <property type="entry name" value="APC1_C"/>
    <property type="match status" value="1"/>
</dbReference>